<comment type="subcellular location">
    <subcellularLocation>
        <location evidence="1">Golgi apparatus membrane</location>
        <topology evidence="1">Single-pass type II membrane protein</topology>
    </subcellularLocation>
</comment>
<evidence type="ECO:0000256" key="6">
    <source>
        <dbReference type="ARBA" id="ARBA00022989"/>
    </source>
</evidence>
<evidence type="ECO:0000256" key="2">
    <source>
        <dbReference type="ARBA" id="ARBA00008124"/>
    </source>
</evidence>
<dbReference type="InterPro" id="IPR027417">
    <property type="entry name" value="P-loop_NTPase"/>
</dbReference>
<reference evidence="12" key="1">
    <citation type="submission" date="2022-01" db="EMBL/GenBank/DDBJ databases">
        <authorList>
            <person name="Braso-Vives M."/>
        </authorList>
    </citation>
    <scope>NUCLEOTIDE SEQUENCE</scope>
</reference>
<dbReference type="Proteomes" id="UP000838412">
    <property type="component" value="Chromosome 13"/>
</dbReference>
<dbReference type="AlphaFoldDB" id="A0A8J9YXV4"/>
<dbReference type="Gene3D" id="3.40.50.300">
    <property type="entry name" value="P-loop containing nucleotide triphosphate hydrolases"/>
    <property type="match status" value="1"/>
</dbReference>
<evidence type="ECO:0000313" key="13">
    <source>
        <dbReference type="Proteomes" id="UP000838412"/>
    </source>
</evidence>
<keyword evidence="3" id="KW-0808">Transferase</keyword>
<feature type="region of interest" description="Disordered" evidence="10">
    <location>
        <begin position="481"/>
        <end position="510"/>
    </location>
</feature>
<dbReference type="InterPro" id="IPR009729">
    <property type="entry name" value="Gal-3-0_sulfotransfrase"/>
</dbReference>
<keyword evidence="5" id="KW-0735">Signal-anchor</keyword>
<sequence>MRQPYVYFIFLLVMLGLLFVGTPHFSRLHTDVINSKTPLAHSMWKNVTRMSSVVEPPTPRQASLPWLQCEGRRERKRLAYPKNHKVGGTTFSSILSRYAYTKRLNVVIPNPWTTASRMYPYRLYPKYYMPPPPNQTFDIFLHHVVYNRKRFPQIMPKDTAYVTIIRKPLNYLKSAWNFYHYKKRLRLSKSKNPIATFLADPAKYDHNCGHGIHLPVCFTQNSISVDLGFPPSDNKKVTLGSDPDRREEITQKFVQTIDQDFDLVMLAEYYDESLVLLKRLMCWTIQDIVYFKSSNVRNRHGEEIQLPSELRQTHKDWSYVDYALYDHFNRSLWRRINSSGNDYWGEVKYFKELNKEILHHCQDPCSFHKGKPPFEVNSTRWGPGFTVDSDMCLLLRRDFSCHMFIQAERVGKSLRLPQQKHRRGKPTNPVMDVVTPYCIYCALRKGLRKCENLDTLSHFYRGGYISEEVYQETSQQLCRNHQTKVGKRRRTKRERQLVDHKKHRQNAAKTRRVQQAAPYICLEIGACAVCCYLVVMAWVT</sequence>
<evidence type="ECO:0000256" key="11">
    <source>
        <dbReference type="SAM" id="Phobius"/>
    </source>
</evidence>
<gene>
    <name evidence="12" type="primary">GAL3ST3</name>
    <name evidence="12" type="ORF">BLAG_LOCUS6664</name>
</gene>
<dbReference type="GO" id="GO:0001733">
    <property type="term" value="F:galactosylceramide sulfotransferase activity"/>
    <property type="evidence" value="ECO:0007669"/>
    <property type="project" value="InterPro"/>
</dbReference>
<keyword evidence="8 11" id="KW-0472">Membrane</keyword>
<dbReference type="EMBL" id="OV696698">
    <property type="protein sequence ID" value="CAH1243847.1"/>
    <property type="molecule type" value="Genomic_DNA"/>
</dbReference>
<evidence type="ECO:0000256" key="3">
    <source>
        <dbReference type="ARBA" id="ARBA00022679"/>
    </source>
</evidence>
<name>A0A8J9YXV4_BRALA</name>
<evidence type="ECO:0000256" key="4">
    <source>
        <dbReference type="ARBA" id="ARBA00022692"/>
    </source>
</evidence>
<keyword evidence="9" id="KW-0325">Glycoprotein</keyword>
<proteinExistence type="inferred from homology"/>
<evidence type="ECO:0000256" key="7">
    <source>
        <dbReference type="ARBA" id="ARBA00023034"/>
    </source>
</evidence>
<evidence type="ECO:0000256" key="8">
    <source>
        <dbReference type="ARBA" id="ARBA00023136"/>
    </source>
</evidence>
<dbReference type="GO" id="GO:0000139">
    <property type="term" value="C:Golgi membrane"/>
    <property type="evidence" value="ECO:0007669"/>
    <property type="project" value="UniProtKB-SubCell"/>
</dbReference>
<evidence type="ECO:0000256" key="10">
    <source>
        <dbReference type="SAM" id="MobiDB-lite"/>
    </source>
</evidence>
<dbReference type="GO" id="GO:0009247">
    <property type="term" value="P:glycolipid biosynthetic process"/>
    <property type="evidence" value="ECO:0007669"/>
    <property type="project" value="InterPro"/>
</dbReference>
<organism evidence="12 13">
    <name type="scientific">Branchiostoma lanceolatum</name>
    <name type="common">Common lancelet</name>
    <name type="synonym">Amphioxus lanceolatum</name>
    <dbReference type="NCBI Taxonomy" id="7740"/>
    <lineage>
        <taxon>Eukaryota</taxon>
        <taxon>Metazoa</taxon>
        <taxon>Chordata</taxon>
        <taxon>Cephalochordata</taxon>
        <taxon>Leptocardii</taxon>
        <taxon>Amphioxiformes</taxon>
        <taxon>Branchiostomatidae</taxon>
        <taxon>Branchiostoma</taxon>
    </lineage>
</organism>
<evidence type="ECO:0000256" key="1">
    <source>
        <dbReference type="ARBA" id="ARBA00004323"/>
    </source>
</evidence>
<keyword evidence="4 11" id="KW-0812">Transmembrane</keyword>
<evidence type="ECO:0000256" key="5">
    <source>
        <dbReference type="ARBA" id="ARBA00022968"/>
    </source>
</evidence>
<dbReference type="PANTHER" id="PTHR14647:SF87">
    <property type="entry name" value="PUTATIVE-RELATED"/>
    <property type="match status" value="1"/>
</dbReference>
<dbReference type="PANTHER" id="PTHR14647">
    <property type="entry name" value="GALACTOSE-3-O-SULFOTRANSFERASE"/>
    <property type="match status" value="1"/>
</dbReference>
<feature type="transmembrane region" description="Helical" evidence="11">
    <location>
        <begin position="6"/>
        <end position="26"/>
    </location>
</feature>
<dbReference type="Pfam" id="PF06990">
    <property type="entry name" value="Gal-3-0_sulfotr"/>
    <property type="match status" value="1"/>
</dbReference>
<feature type="compositionally biased region" description="Basic residues" evidence="10">
    <location>
        <begin position="481"/>
        <end position="493"/>
    </location>
</feature>
<accession>A0A8J9YXV4</accession>
<evidence type="ECO:0000313" key="12">
    <source>
        <dbReference type="EMBL" id="CAH1243847.1"/>
    </source>
</evidence>
<evidence type="ECO:0000256" key="9">
    <source>
        <dbReference type="ARBA" id="ARBA00023180"/>
    </source>
</evidence>
<dbReference type="OrthoDB" id="10026400at2759"/>
<keyword evidence="13" id="KW-1185">Reference proteome</keyword>
<feature type="compositionally biased region" description="Basic residues" evidence="10">
    <location>
        <begin position="500"/>
        <end position="510"/>
    </location>
</feature>
<keyword evidence="6 11" id="KW-1133">Transmembrane helix</keyword>
<protein>
    <submittedName>
        <fullName evidence="12">GAL3ST3 protein</fullName>
    </submittedName>
</protein>
<comment type="similarity">
    <text evidence="2">Belongs to the galactose-3-O-sulfotransferase family.</text>
</comment>
<keyword evidence="7" id="KW-0333">Golgi apparatus</keyword>